<accession>A0A1J4L5T1</accession>
<protein>
    <submittedName>
        <fullName evidence="1">Uncharacterized protein</fullName>
    </submittedName>
</protein>
<dbReference type="InterPro" id="IPR032914">
    <property type="entry name" value="Vam6/VPS39/TRAP1"/>
</dbReference>
<evidence type="ECO:0000313" key="2">
    <source>
        <dbReference type="Proteomes" id="UP000179807"/>
    </source>
</evidence>
<dbReference type="AlphaFoldDB" id="A0A1J4L5T1"/>
<dbReference type="GO" id="GO:0016020">
    <property type="term" value="C:membrane"/>
    <property type="evidence" value="ECO:0007669"/>
    <property type="project" value="TreeGrafter"/>
</dbReference>
<reference evidence="1" key="1">
    <citation type="submission" date="2016-10" db="EMBL/GenBank/DDBJ databases">
        <authorList>
            <person name="Benchimol M."/>
            <person name="Almeida L.G."/>
            <person name="Vasconcelos A.T."/>
            <person name="Perreira-Neves A."/>
            <person name="Rosa I.A."/>
            <person name="Tasca T."/>
            <person name="Bogo M.R."/>
            <person name="de Souza W."/>
        </authorList>
    </citation>
    <scope>NUCLEOTIDE SEQUENCE [LARGE SCALE GENOMIC DNA]</scope>
    <source>
        <strain evidence="1">K</strain>
    </source>
</reference>
<sequence>MNALSKQQSLTISKNDCATLDGPIISFARTQGFIFVATKKAINRFHHHLSSQDRAITRSPGNENITRINQIYYNSRTLLIIQTDSKVYAIDETNFSKAQPAVIINRTFKFFAVLPRTPYVVFFDNQNLYLYTIYTKIDSSIVAELKNQTPHQMRGAYDLLATSNLVLIYDKRNYKIYNIDLKLTANEPVPRGFKCVTPIDGVNAFVAVQENTLIQLSDNRKLITEEVKFPEDVLALQVKLPYVYAVSQRNLMYFLTITSLKDNIVPLQFKARYPNLFICDDFSAILSNDSQIYHIKYTPKTDIAFLKATKQWSAAIEMHKSMGMPLEELYGSMADANFSQKKFKDAFDAFRRSRRHPFELIGRFSLATEELKTSAKKDAETHRNQLSTLYNLLTRDPQASESELNNAIRELYEHAQIKEIPTIDKLSPETLKSQIEEAKEVENEIVQKLSDRSKRIDEELKAFPYLKEYIEDIMLYEKQPTKAKIYNTILAEVYTKNAFMPLKDFIEKGHPLFFHIVAKALQESQAYEALLLLCEQYNEHQLAIKTAKESSYEQLISYVSNSKNCLKLAPTVLKDVFDHYKKEKKLSDNECAKKAAGLFCSHHLSTKATSLHGEEEKSDIERVCDIIDSADIGKAQNDMKTAFLHFVVFTLQAKSPSVHSQLVNLYIDKLRSNFALREGRKYIPINSKEEDTEVRQTRESLRQLLTESDYYEPREVIQKLPDSFLEEKLAALLKINTTESIEKCIELVVSNKVDFEIALNFCETAYDRNDPDRCDVYNKLFFRLKQTYANDNQSLVESITTLLNEKALYLNPVNIIENIPKEIPLKRLTDFFNLATMPRINSIRGLRLRNALMDTTIKEKEKQIQILRSGKVVVSHGLKCIVCGKTIGDAVFYVLGDSTVAHAGCNPNHE</sequence>
<dbReference type="EMBL" id="MLAK01000014">
    <property type="protein sequence ID" value="OHT17310.1"/>
    <property type="molecule type" value="Genomic_DNA"/>
</dbReference>
<gene>
    <name evidence="1" type="ORF">TRFO_12448</name>
</gene>
<dbReference type="OrthoDB" id="5325112at2759"/>
<keyword evidence="2" id="KW-1185">Reference proteome</keyword>
<proteinExistence type="predicted"/>
<dbReference type="GO" id="GO:0034058">
    <property type="term" value="P:endosomal vesicle fusion"/>
    <property type="evidence" value="ECO:0007669"/>
    <property type="project" value="TreeGrafter"/>
</dbReference>
<dbReference type="GO" id="GO:0005737">
    <property type="term" value="C:cytoplasm"/>
    <property type="evidence" value="ECO:0007669"/>
    <property type="project" value="TreeGrafter"/>
</dbReference>
<dbReference type="Proteomes" id="UP000179807">
    <property type="component" value="Unassembled WGS sequence"/>
</dbReference>
<dbReference type="RefSeq" id="XP_068370446.1">
    <property type="nucleotide sequence ID" value="XM_068496649.1"/>
</dbReference>
<dbReference type="PANTHER" id="PTHR12894">
    <property type="entry name" value="CNH DOMAIN CONTAINING"/>
    <property type="match status" value="1"/>
</dbReference>
<dbReference type="GeneID" id="94831353"/>
<name>A0A1J4L5T1_9EUKA</name>
<organism evidence="1 2">
    <name type="scientific">Tritrichomonas foetus</name>
    <dbReference type="NCBI Taxonomy" id="1144522"/>
    <lineage>
        <taxon>Eukaryota</taxon>
        <taxon>Metamonada</taxon>
        <taxon>Parabasalia</taxon>
        <taxon>Tritrichomonadida</taxon>
        <taxon>Tritrichomonadidae</taxon>
        <taxon>Tritrichomonas</taxon>
    </lineage>
</organism>
<evidence type="ECO:0000313" key="1">
    <source>
        <dbReference type="EMBL" id="OHT17310.1"/>
    </source>
</evidence>
<dbReference type="VEuPathDB" id="TrichDB:TRFO_12448"/>
<comment type="caution">
    <text evidence="1">The sequence shown here is derived from an EMBL/GenBank/DDBJ whole genome shotgun (WGS) entry which is preliminary data.</text>
</comment>
<dbReference type="GO" id="GO:0006914">
    <property type="term" value="P:autophagy"/>
    <property type="evidence" value="ECO:0007669"/>
    <property type="project" value="TreeGrafter"/>
</dbReference>
<dbReference type="PANTHER" id="PTHR12894:SF27">
    <property type="entry name" value="TRANSFORMING GROWTH FACTOR-BETA RECEPTOR-ASSOCIATED PROTEIN 1"/>
    <property type="match status" value="1"/>
</dbReference>